<evidence type="ECO:0000259" key="2">
    <source>
        <dbReference type="PROSITE" id="PS50234"/>
    </source>
</evidence>
<sequence>MEKSLRTQNEYFTAKLHSQMEEQIKASEKHAEDMRKHNEVIQSQQMQLQKQQQPSAVPPASIVQPQPIVIPYIQPNPAAPQQPAISQMNHEEMSPKENDGRARSDELLLRLDKLEEMLANTRGQNDNPRKLEMADTSTDIHTSSAEHSETSDASTDDSGYVAHGDHLAPNHPARKLPPLDILFLVDSSSSIGNSNFEVVKSNIINVLEDIDIAPGRSRVAFVQYALQPSVLFGFDKYYTLRSVQKGVERMSYTGGATMLSKALAFSAGLLYQEQNLRDVKMRKHKLMPTPRHDRLQVLCLVSDGDSDDNIDKAAADLHEKLHVKVMAMVTRNFNKDRLLSITRYERSIFIMNQKKASVFGYGGNRKCGQRITLPISTRRSLYH</sequence>
<dbReference type="PANTHER" id="PTHR22588:SF14">
    <property type="entry name" value="VWFA DOMAIN-CONTAINING PROTEIN"/>
    <property type="match status" value="1"/>
</dbReference>
<dbReference type="PROSITE" id="PS50234">
    <property type="entry name" value="VWFA"/>
    <property type="match status" value="1"/>
</dbReference>
<comment type="caution">
    <text evidence="3">The sequence shown here is derived from an EMBL/GenBank/DDBJ whole genome shotgun (WGS) entry which is preliminary data.</text>
</comment>
<feature type="compositionally biased region" description="Low complexity" evidence="1">
    <location>
        <begin position="42"/>
        <end position="59"/>
    </location>
</feature>
<dbReference type="AlphaFoldDB" id="A0AAD5QVR6"/>
<dbReference type="SUPFAM" id="SSF53300">
    <property type="entry name" value="vWA-like"/>
    <property type="match status" value="1"/>
</dbReference>
<feature type="region of interest" description="Disordered" evidence="1">
    <location>
        <begin position="26"/>
        <end position="59"/>
    </location>
</feature>
<name>A0AAD5QVR6_PARTN</name>
<dbReference type="CDD" id="cd01472">
    <property type="entry name" value="vWA_collagen"/>
    <property type="match status" value="1"/>
</dbReference>
<feature type="region of interest" description="Disordered" evidence="1">
    <location>
        <begin position="119"/>
        <end position="160"/>
    </location>
</feature>
<dbReference type="PRINTS" id="PR00453">
    <property type="entry name" value="VWFADOMAIN"/>
</dbReference>
<proteinExistence type="predicted"/>
<reference evidence="3" key="1">
    <citation type="submission" date="2021-06" db="EMBL/GenBank/DDBJ databases">
        <title>Parelaphostrongylus tenuis whole genome reference sequence.</title>
        <authorList>
            <person name="Garwood T.J."/>
            <person name="Larsen P.A."/>
            <person name="Fountain-Jones N.M."/>
            <person name="Garbe J.R."/>
            <person name="Macchietto M.G."/>
            <person name="Kania S.A."/>
            <person name="Gerhold R.W."/>
            <person name="Richards J.E."/>
            <person name="Wolf T.M."/>
        </authorList>
    </citation>
    <scope>NUCLEOTIDE SEQUENCE</scope>
    <source>
        <strain evidence="3">MNPRO001-30</strain>
        <tissue evidence="3">Meninges</tissue>
    </source>
</reference>
<dbReference type="PANTHER" id="PTHR22588">
    <property type="entry name" value="VWFA DOMAIN-CONTAINING PROTEIN"/>
    <property type="match status" value="1"/>
</dbReference>
<gene>
    <name evidence="3" type="ORF">KIN20_023003</name>
</gene>
<evidence type="ECO:0000313" key="4">
    <source>
        <dbReference type="Proteomes" id="UP001196413"/>
    </source>
</evidence>
<feature type="domain" description="VWFA" evidence="2">
    <location>
        <begin position="180"/>
        <end position="328"/>
    </location>
</feature>
<protein>
    <recommendedName>
        <fullName evidence="2">VWFA domain-containing protein</fullName>
    </recommendedName>
</protein>
<keyword evidence="4" id="KW-1185">Reference proteome</keyword>
<dbReference type="Pfam" id="PF00092">
    <property type="entry name" value="VWA"/>
    <property type="match status" value="1"/>
</dbReference>
<organism evidence="3 4">
    <name type="scientific">Parelaphostrongylus tenuis</name>
    <name type="common">Meningeal worm</name>
    <dbReference type="NCBI Taxonomy" id="148309"/>
    <lineage>
        <taxon>Eukaryota</taxon>
        <taxon>Metazoa</taxon>
        <taxon>Ecdysozoa</taxon>
        <taxon>Nematoda</taxon>
        <taxon>Chromadorea</taxon>
        <taxon>Rhabditida</taxon>
        <taxon>Rhabditina</taxon>
        <taxon>Rhabditomorpha</taxon>
        <taxon>Strongyloidea</taxon>
        <taxon>Metastrongylidae</taxon>
        <taxon>Parelaphostrongylus</taxon>
    </lineage>
</organism>
<dbReference type="SMART" id="SM00327">
    <property type="entry name" value="VWA"/>
    <property type="match status" value="1"/>
</dbReference>
<evidence type="ECO:0000256" key="1">
    <source>
        <dbReference type="SAM" id="MobiDB-lite"/>
    </source>
</evidence>
<dbReference type="InterPro" id="IPR036465">
    <property type="entry name" value="vWFA_dom_sf"/>
</dbReference>
<dbReference type="Proteomes" id="UP001196413">
    <property type="component" value="Unassembled WGS sequence"/>
</dbReference>
<dbReference type="InterPro" id="IPR002035">
    <property type="entry name" value="VWF_A"/>
</dbReference>
<accession>A0AAD5QVR6</accession>
<dbReference type="InterPro" id="IPR052229">
    <property type="entry name" value="Collagen-VI/PIF"/>
</dbReference>
<feature type="compositionally biased region" description="Basic and acidic residues" evidence="1">
    <location>
        <begin position="26"/>
        <end position="39"/>
    </location>
</feature>
<dbReference type="EMBL" id="JAHQIW010004635">
    <property type="protein sequence ID" value="KAJ1363192.1"/>
    <property type="molecule type" value="Genomic_DNA"/>
</dbReference>
<dbReference type="Gene3D" id="3.40.50.410">
    <property type="entry name" value="von Willebrand factor, type A domain"/>
    <property type="match status" value="1"/>
</dbReference>
<evidence type="ECO:0000313" key="3">
    <source>
        <dbReference type="EMBL" id="KAJ1363192.1"/>
    </source>
</evidence>